<dbReference type="Proteomes" id="UP000017819">
    <property type="component" value="Unassembled WGS sequence"/>
</dbReference>
<accession>V4TEW6</accession>
<dbReference type="CDD" id="cd06257">
    <property type="entry name" value="DnaJ"/>
    <property type="match status" value="1"/>
</dbReference>
<keyword evidence="4" id="KW-1185">Reference proteome</keyword>
<name>V4TEW6_9HYPH</name>
<dbReference type="CDD" id="cd10747">
    <property type="entry name" value="DnaJ_C"/>
    <property type="match status" value="1"/>
</dbReference>
<evidence type="ECO:0000313" key="4">
    <source>
        <dbReference type="Proteomes" id="UP000017819"/>
    </source>
</evidence>
<dbReference type="GO" id="GO:0042026">
    <property type="term" value="P:protein refolding"/>
    <property type="evidence" value="ECO:0007669"/>
    <property type="project" value="TreeGrafter"/>
</dbReference>
<dbReference type="Pfam" id="PF01556">
    <property type="entry name" value="DnaJ_C"/>
    <property type="match status" value="1"/>
</dbReference>
<feature type="domain" description="J" evidence="2">
    <location>
        <begin position="4"/>
        <end position="69"/>
    </location>
</feature>
<dbReference type="InterPro" id="IPR008971">
    <property type="entry name" value="HSP40/DnaJ_pept-bd"/>
</dbReference>
<keyword evidence="1" id="KW-0143">Chaperone</keyword>
<dbReference type="InterPro" id="IPR002939">
    <property type="entry name" value="DnaJ_C"/>
</dbReference>
<dbReference type="OrthoDB" id="9779889at2"/>
<reference evidence="3 4" key="1">
    <citation type="journal article" date="2014" name="Genome Announc.">
        <title>Draft Genome Sequence of Lutibaculum baratangense Strain AMV1T, Isolated from a Mud Volcano in Andamans, India.</title>
        <authorList>
            <person name="Singh A."/>
            <person name="Sreenivas A."/>
            <person name="Sathyanarayana Reddy G."/>
            <person name="Pinnaka A.K."/>
            <person name="Shivaji S."/>
        </authorList>
    </citation>
    <scope>NUCLEOTIDE SEQUENCE [LARGE SCALE GENOMIC DNA]</scope>
    <source>
        <strain evidence="3 4">AMV1</strain>
    </source>
</reference>
<dbReference type="PROSITE" id="PS50076">
    <property type="entry name" value="DNAJ_2"/>
    <property type="match status" value="1"/>
</dbReference>
<dbReference type="PROSITE" id="PS00636">
    <property type="entry name" value="DNAJ_1"/>
    <property type="match status" value="1"/>
</dbReference>
<dbReference type="InterPro" id="IPR018253">
    <property type="entry name" value="DnaJ_domain_CS"/>
</dbReference>
<dbReference type="PATRIC" id="fig|631454.5.peg.2030"/>
<dbReference type="InterPro" id="IPR001623">
    <property type="entry name" value="DnaJ_domain"/>
</dbReference>
<dbReference type="RefSeq" id="WP_023432191.1">
    <property type="nucleotide sequence ID" value="NZ_AWXZ01000029.1"/>
</dbReference>
<comment type="caution">
    <text evidence="3">The sequence shown here is derived from an EMBL/GenBank/DDBJ whole genome shotgun (WGS) entry which is preliminary data.</text>
</comment>
<dbReference type="GO" id="GO:0005737">
    <property type="term" value="C:cytoplasm"/>
    <property type="evidence" value="ECO:0007669"/>
    <property type="project" value="TreeGrafter"/>
</dbReference>
<dbReference type="PANTHER" id="PTHR43096">
    <property type="entry name" value="DNAJ HOMOLOG 1, MITOCHONDRIAL-RELATED"/>
    <property type="match status" value="1"/>
</dbReference>
<dbReference type="SUPFAM" id="SSF46565">
    <property type="entry name" value="Chaperone J-domain"/>
    <property type="match status" value="1"/>
</dbReference>
<dbReference type="GO" id="GO:0051082">
    <property type="term" value="F:unfolded protein binding"/>
    <property type="evidence" value="ECO:0007669"/>
    <property type="project" value="InterPro"/>
</dbReference>
<dbReference type="Pfam" id="PF00226">
    <property type="entry name" value="DnaJ"/>
    <property type="match status" value="1"/>
</dbReference>
<evidence type="ECO:0000259" key="2">
    <source>
        <dbReference type="PROSITE" id="PS50076"/>
    </source>
</evidence>
<dbReference type="InterPro" id="IPR036869">
    <property type="entry name" value="J_dom_sf"/>
</dbReference>
<dbReference type="Gene3D" id="2.60.260.20">
    <property type="entry name" value="Urease metallochaperone UreE, N-terminal domain"/>
    <property type="match status" value="2"/>
</dbReference>
<dbReference type="eggNOG" id="COG0484">
    <property type="taxonomic scope" value="Bacteria"/>
</dbReference>
<dbReference type="STRING" id="631454.N177_2061"/>
<gene>
    <name evidence="3" type="ORF">N177_2061</name>
</gene>
<dbReference type="EMBL" id="AWXZ01000029">
    <property type="protein sequence ID" value="ESR24738.1"/>
    <property type="molecule type" value="Genomic_DNA"/>
</dbReference>
<dbReference type="AlphaFoldDB" id="V4TEW6"/>
<dbReference type="SUPFAM" id="SSF49493">
    <property type="entry name" value="HSP40/DnaJ peptide-binding domain"/>
    <property type="match status" value="2"/>
</dbReference>
<dbReference type="FunFam" id="2.60.260.20:FF:000013">
    <property type="entry name" value="DnaJ subfamily B member 11"/>
    <property type="match status" value="1"/>
</dbReference>
<evidence type="ECO:0000313" key="3">
    <source>
        <dbReference type="EMBL" id="ESR24738.1"/>
    </source>
</evidence>
<dbReference type="PRINTS" id="PR00625">
    <property type="entry name" value="JDOMAIN"/>
</dbReference>
<evidence type="ECO:0000256" key="1">
    <source>
        <dbReference type="ARBA" id="ARBA00023186"/>
    </source>
</evidence>
<sequence>MARDPYEVLGVQKAASEAEIKKAYRRLAKQYHPDTNKDDKRAQERFTEATNAYDLLNDKTKRAQYDRGEIDADGNPAFAGAAGFEGFSRGAGTRGARWSYRGGGTAEDINAEDILNDIFGGLGGGGFASGARTRTRAARGEDVQLSLQIDAIEAARGTSKRVRLPVGKEGDVKIPAGLQNGQQIRLRGQGKPSPYGGQPGDAIVNVTVVPHHLFKVEGDDVRLDLPVTLYEAVLGGRVRCPTLDAQIELTVPPGSSGGRVLRLKGRGLPKAKGGHGDLLVSLRIVLPADRDPELEALMKKWQAERPYDARPKLGS</sequence>
<organism evidence="3 4">
    <name type="scientific">Lutibaculum baratangense AMV1</name>
    <dbReference type="NCBI Taxonomy" id="631454"/>
    <lineage>
        <taxon>Bacteria</taxon>
        <taxon>Pseudomonadati</taxon>
        <taxon>Pseudomonadota</taxon>
        <taxon>Alphaproteobacteria</taxon>
        <taxon>Hyphomicrobiales</taxon>
        <taxon>Tepidamorphaceae</taxon>
        <taxon>Lutibaculum</taxon>
    </lineage>
</organism>
<proteinExistence type="predicted"/>
<protein>
    <submittedName>
        <fullName evidence="3">DnaJ-class molecular chaperone CbpA</fullName>
    </submittedName>
</protein>
<dbReference type="SMART" id="SM00271">
    <property type="entry name" value="DnaJ"/>
    <property type="match status" value="1"/>
</dbReference>
<dbReference type="PANTHER" id="PTHR43096:SF52">
    <property type="entry name" value="DNAJ HOMOLOG 1, MITOCHONDRIAL-RELATED"/>
    <property type="match status" value="1"/>
</dbReference>
<dbReference type="Gene3D" id="1.10.287.110">
    <property type="entry name" value="DnaJ domain"/>
    <property type="match status" value="1"/>
</dbReference>